<organism evidence="2 3">
    <name type="scientific">Neotamlana sedimentorum</name>
    <dbReference type="NCBI Taxonomy" id="1435349"/>
    <lineage>
        <taxon>Bacteria</taxon>
        <taxon>Pseudomonadati</taxon>
        <taxon>Bacteroidota</taxon>
        <taxon>Flavobacteriia</taxon>
        <taxon>Flavobacteriales</taxon>
        <taxon>Flavobacteriaceae</taxon>
        <taxon>Neotamlana</taxon>
    </lineage>
</organism>
<dbReference type="AlphaFoldDB" id="A0A0D7W7L5"/>
<sequence length="338" mass="39496">MKIFSCPKCKSDLFFENSSCVKCHEKVGYNAISDAFESTRLNRNLKFCENKKYAVCNWLLPKTDNSKFCKACALNRKVPHANDIENFNKWKKLEIAKHRLIYQLIKLKLPLVPKLDDDEGIAFDFLSKDNKENKLTGHSNGVVTILLTEADAVAREQNRVEMNERYRTLLGHFRHEIGHYYWMYFFNNNSSSLNAFRSFFNDERQDYGKALQTYYNNGAPKNWNLNYISKYATSHPWEDWAETWAHYLHIMDTLETGNQTGIAFTREKTDFNEEPVFKCSNPYLISDFNIIFKESTTLTSAVNSLNRSMGLPDVYPFIVPQPVFKKLNFIHSLFINKS</sequence>
<dbReference type="RefSeq" id="WP_044633393.1">
    <property type="nucleotide sequence ID" value="NZ_JTDW01000010.1"/>
</dbReference>
<name>A0A0D7W7L5_9FLAO</name>
<evidence type="ECO:0000313" key="2">
    <source>
        <dbReference type="EMBL" id="KJD35014.1"/>
    </source>
</evidence>
<dbReference type="STRING" id="1435349.PW52_13030"/>
<dbReference type="Pfam" id="PF15887">
    <property type="entry name" value="Peptidase_Mx"/>
    <property type="match status" value="1"/>
</dbReference>
<dbReference type="InterPro" id="IPR011201">
    <property type="entry name" value="Zinc-ribbon_6_bact"/>
</dbReference>
<comment type="caution">
    <text evidence="2">The sequence shown here is derived from an EMBL/GenBank/DDBJ whole genome shotgun (WGS) entry which is preliminary data.</text>
</comment>
<dbReference type="PATRIC" id="fig|1435349.4.peg.627"/>
<dbReference type="Pfam" id="PF10005">
    <property type="entry name" value="Zn_ribbon_DZR_6"/>
    <property type="match status" value="1"/>
</dbReference>
<keyword evidence="3" id="KW-1185">Reference proteome</keyword>
<dbReference type="Proteomes" id="UP000032578">
    <property type="component" value="Unassembled WGS sequence"/>
</dbReference>
<reference evidence="2 3" key="1">
    <citation type="submission" date="2014-11" db="EMBL/GenBank/DDBJ databases">
        <title>Tamlana sedimentorum sp. nov., isolated from shallow sand sediments of the Sea of Japan.</title>
        <authorList>
            <person name="Romanenko L.A."/>
        </authorList>
    </citation>
    <scope>NUCLEOTIDE SEQUENCE [LARGE SCALE GENOMIC DNA]</scope>
    <source>
        <strain evidence="2 3">JCM 19808</strain>
    </source>
</reference>
<dbReference type="SUPFAM" id="SSF55486">
    <property type="entry name" value="Metalloproteases ('zincins'), catalytic domain"/>
    <property type="match status" value="1"/>
</dbReference>
<protein>
    <recommendedName>
        <fullName evidence="1">Zinc-ribbon domain-containing protein</fullName>
    </recommendedName>
</protein>
<dbReference type="EMBL" id="JTDW01000010">
    <property type="protein sequence ID" value="KJD35014.1"/>
    <property type="molecule type" value="Genomic_DNA"/>
</dbReference>
<feature type="domain" description="Zinc-ribbon" evidence="1">
    <location>
        <begin position="4"/>
        <end position="81"/>
    </location>
</feature>
<dbReference type="OrthoDB" id="256753at2"/>
<dbReference type="Gene3D" id="3.40.390.70">
    <property type="match status" value="1"/>
</dbReference>
<proteinExistence type="predicted"/>
<accession>A0A0D7W7L5</accession>
<evidence type="ECO:0000259" key="1">
    <source>
        <dbReference type="Pfam" id="PF10005"/>
    </source>
</evidence>
<evidence type="ECO:0000313" key="3">
    <source>
        <dbReference type="Proteomes" id="UP000032578"/>
    </source>
</evidence>
<dbReference type="PIRSF" id="PIRSF012641">
    <property type="entry name" value="UCP012641"/>
    <property type="match status" value="1"/>
</dbReference>
<dbReference type="InterPro" id="IPR031321">
    <property type="entry name" value="UCP012641"/>
</dbReference>
<gene>
    <name evidence="2" type="ORF">PW52_13030</name>
</gene>